<dbReference type="GO" id="GO:0016491">
    <property type="term" value="F:oxidoreductase activity"/>
    <property type="evidence" value="ECO:0007669"/>
    <property type="project" value="UniProtKB-KW"/>
</dbReference>
<dbReference type="GO" id="GO:0008137">
    <property type="term" value="F:NADH dehydrogenase (ubiquinone) activity"/>
    <property type="evidence" value="ECO:0007669"/>
    <property type="project" value="InterPro"/>
</dbReference>
<dbReference type="SUPFAM" id="SSF143243">
    <property type="entry name" value="Nqo5-like"/>
    <property type="match status" value="1"/>
</dbReference>
<dbReference type="Gene3D" id="3.30.460.80">
    <property type="entry name" value="NADH:ubiquinone oxidoreductase, 30kDa subunit"/>
    <property type="match status" value="1"/>
</dbReference>
<proteinExistence type="inferred from homology"/>
<dbReference type="InterPro" id="IPR037232">
    <property type="entry name" value="NADH_quin_OxRdtase_su_C/D-like"/>
</dbReference>
<accession>A0A645DYM3</accession>
<reference evidence="3" key="1">
    <citation type="submission" date="2019-08" db="EMBL/GenBank/DDBJ databases">
        <authorList>
            <person name="Kucharzyk K."/>
            <person name="Murdoch R.W."/>
            <person name="Higgins S."/>
            <person name="Loffler F."/>
        </authorList>
    </citation>
    <scope>NUCLEOTIDE SEQUENCE</scope>
</reference>
<dbReference type="PANTHER" id="PTHR10884">
    <property type="entry name" value="NADH DEHYDROGENASE UBIQUINONE IRON-SULFUR PROTEIN 3"/>
    <property type="match status" value="1"/>
</dbReference>
<dbReference type="AlphaFoldDB" id="A0A645DYM3"/>
<dbReference type="EMBL" id="VSSQ01041055">
    <property type="protein sequence ID" value="MPM94415.1"/>
    <property type="molecule type" value="Genomic_DNA"/>
</dbReference>
<evidence type="ECO:0000256" key="1">
    <source>
        <dbReference type="ARBA" id="ARBA00007569"/>
    </source>
</evidence>
<evidence type="ECO:0000259" key="2">
    <source>
        <dbReference type="Pfam" id="PF00329"/>
    </source>
</evidence>
<dbReference type="Pfam" id="PF00329">
    <property type="entry name" value="Complex1_30kDa"/>
    <property type="match status" value="1"/>
</dbReference>
<evidence type="ECO:0000313" key="3">
    <source>
        <dbReference type="EMBL" id="MPM94415.1"/>
    </source>
</evidence>
<gene>
    <name evidence="3" type="primary">ndhJ_15</name>
    <name evidence="3" type="ORF">SDC9_141561</name>
</gene>
<dbReference type="EC" id="1.6.5.11" evidence="3"/>
<feature type="domain" description="NADH:ubiquinone oxidoreductase 30kDa subunit" evidence="2">
    <location>
        <begin position="2"/>
        <end position="83"/>
    </location>
</feature>
<organism evidence="3">
    <name type="scientific">bioreactor metagenome</name>
    <dbReference type="NCBI Taxonomy" id="1076179"/>
    <lineage>
        <taxon>unclassified sequences</taxon>
        <taxon>metagenomes</taxon>
        <taxon>ecological metagenomes</taxon>
    </lineage>
</organism>
<comment type="similarity">
    <text evidence="1">Belongs to the complex I 30 kDa subunit family.</text>
</comment>
<comment type="caution">
    <text evidence="3">The sequence shown here is derived from an EMBL/GenBank/DDBJ whole genome shotgun (WGS) entry which is preliminary data.</text>
</comment>
<dbReference type="InterPro" id="IPR001268">
    <property type="entry name" value="NADH_UbQ_OxRdtase_30kDa_su"/>
</dbReference>
<keyword evidence="3" id="KW-0560">Oxidoreductase</keyword>
<name>A0A645DYM3_9ZZZZ</name>
<protein>
    <submittedName>
        <fullName evidence="3">NAD(P)H-quinone oxidoreductase subunit J, chloroplastic</fullName>
        <ecNumber evidence="3">1.6.5.11</ecNumber>
    </submittedName>
</protein>
<dbReference type="PANTHER" id="PTHR10884:SF14">
    <property type="entry name" value="NADH DEHYDROGENASE [UBIQUINONE] IRON-SULFUR PROTEIN 3, MITOCHONDRIAL"/>
    <property type="match status" value="1"/>
</dbReference>
<sequence>MQTVYHITNYLTGMVVEITADIPNDDPHIRSVTDIWEGANWHEREAYELFGIIFDNHPKLERLLTPKSYEFYPFRKSYKLRGQPDE</sequence>